<proteinExistence type="predicted"/>
<reference evidence="2" key="1">
    <citation type="submission" date="2022-11" db="UniProtKB">
        <authorList>
            <consortium name="WormBaseParasite"/>
        </authorList>
    </citation>
    <scope>IDENTIFICATION</scope>
</reference>
<dbReference type="AlphaFoldDB" id="A0A914RNH8"/>
<sequence length="43" mass="4725">MLITSKSGRDATNVRFTSFSACSTLDEMSTTLAMYCRNRGDDA</sequence>
<dbReference type="Proteomes" id="UP000887564">
    <property type="component" value="Unplaced"/>
</dbReference>
<organism evidence="1 2">
    <name type="scientific">Parascaris equorum</name>
    <name type="common">Equine roundworm</name>
    <dbReference type="NCBI Taxonomy" id="6256"/>
    <lineage>
        <taxon>Eukaryota</taxon>
        <taxon>Metazoa</taxon>
        <taxon>Ecdysozoa</taxon>
        <taxon>Nematoda</taxon>
        <taxon>Chromadorea</taxon>
        <taxon>Rhabditida</taxon>
        <taxon>Spirurina</taxon>
        <taxon>Ascaridomorpha</taxon>
        <taxon>Ascaridoidea</taxon>
        <taxon>Ascarididae</taxon>
        <taxon>Parascaris</taxon>
    </lineage>
</organism>
<dbReference type="WBParaSite" id="PEQ_0000637301-mRNA-1">
    <property type="protein sequence ID" value="PEQ_0000637301-mRNA-1"/>
    <property type="gene ID" value="PEQ_0000637301"/>
</dbReference>
<accession>A0A914RNH8</accession>
<protein>
    <submittedName>
        <fullName evidence="2">Uncharacterized protein</fullName>
    </submittedName>
</protein>
<name>A0A914RNH8_PAREQ</name>
<evidence type="ECO:0000313" key="1">
    <source>
        <dbReference type="Proteomes" id="UP000887564"/>
    </source>
</evidence>
<keyword evidence="1" id="KW-1185">Reference proteome</keyword>
<evidence type="ECO:0000313" key="2">
    <source>
        <dbReference type="WBParaSite" id="PEQ_0000637301-mRNA-1"/>
    </source>
</evidence>